<dbReference type="SFLD" id="SFLDS00019">
    <property type="entry name" value="Glutathione_Transferase_(cytos"/>
    <property type="match status" value="1"/>
</dbReference>
<dbReference type="AlphaFoldDB" id="B2IDL5"/>
<dbReference type="InterPro" id="IPR036282">
    <property type="entry name" value="Glutathione-S-Trfase_C_sf"/>
</dbReference>
<sequence>MDAILELYGSQTGNCTRSAIALEEAGLPYTVRLVDLPGGEHRRAGHLALNPAGKVPVLVEHRPGKPDFVLTQSNAIMLFAAERVPGRLLPHTERARATAYERFFFFLTDVIGPAHASFFLQNQGIADGAARLIERMITTLETADLYVETDEYMAGDAFSIADIAAFTIAASVETQVAWARLPNLRRWYEMVGSRPSVVRGQRAFDLS</sequence>
<evidence type="ECO:0000313" key="3">
    <source>
        <dbReference type="EMBL" id="ACB95451.1"/>
    </source>
</evidence>
<evidence type="ECO:0000259" key="2">
    <source>
        <dbReference type="PROSITE" id="PS50405"/>
    </source>
</evidence>
<dbReference type="HOGENOM" id="CLU_011226_6_1_5"/>
<dbReference type="EMBL" id="CP001016">
    <property type="protein sequence ID" value="ACB95451.1"/>
    <property type="molecule type" value="Genomic_DNA"/>
</dbReference>
<dbReference type="STRING" id="395963.Bind_1824"/>
<dbReference type="PANTHER" id="PTHR44051:SF2">
    <property type="entry name" value="HYPOTHETICAL GLUTATHIONE S-TRANSFERASE LIKE PROTEIN"/>
    <property type="match status" value="1"/>
</dbReference>
<dbReference type="InterPro" id="IPR036249">
    <property type="entry name" value="Thioredoxin-like_sf"/>
</dbReference>
<dbReference type="OrthoDB" id="7583243at2"/>
<dbReference type="SFLD" id="SFLDG00358">
    <property type="entry name" value="Main_(cytGST)"/>
    <property type="match status" value="1"/>
</dbReference>
<proteinExistence type="predicted"/>
<keyword evidence="4" id="KW-1185">Reference proteome</keyword>
<dbReference type="Gene3D" id="3.40.30.10">
    <property type="entry name" value="Glutaredoxin"/>
    <property type="match status" value="1"/>
</dbReference>
<protein>
    <submittedName>
        <fullName evidence="3">Glutathione S-transferase domain</fullName>
    </submittedName>
</protein>
<dbReference type="SUPFAM" id="SSF47616">
    <property type="entry name" value="GST C-terminal domain-like"/>
    <property type="match status" value="1"/>
</dbReference>
<dbReference type="Pfam" id="PF00043">
    <property type="entry name" value="GST_C"/>
    <property type="match status" value="1"/>
</dbReference>
<dbReference type="GO" id="GO:0016740">
    <property type="term" value="F:transferase activity"/>
    <property type="evidence" value="ECO:0007669"/>
    <property type="project" value="UniProtKB-KW"/>
</dbReference>
<feature type="domain" description="GST N-terminal" evidence="1">
    <location>
        <begin position="2"/>
        <end position="88"/>
    </location>
</feature>
<reference evidence="3 4" key="2">
    <citation type="journal article" date="2010" name="J. Bacteriol.">
        <title>Complete genome sequence of Beijerinckia indica subsp. indica.</title>
        <authorList>
            <person name="Tamas I."/>
            <person name="Dedysh S.N."/>
            <person name="Liesack W."/>
            <person name="Stott M.B."/>
            <person name="Alam M."/>
            <person name="Murrell J.C."/>
            <person name="Dunfield P.F."/>
        </authorList>
    </citation>
    <scope>NUCLEOTIDE SEQUENCE [LARGE SCALE GENOMIC DNA]</scope>
    <source>
        <strain evidence="4">ATCC 9039 / DSM 1715 / NCIMB 8712</strain>
    </source>
</reference>
<keyword evidence="3" id="KW-0808">Transferase</keyword>
<dbReference type="KEGG" id="bid:Bind_1824"/>
<dbReference type="PROSITE" id="PS50405">
    <property type="entry name" value="GST_CTER"/>
    <property type="match status" value="1"/>
</dbReference>
<dbReference type="InterPro" id="IPR004045">
    <property type="entry name" value="Glutathione_S-Trfase_N"/>
</dbReference>
<dbReference type="PANTHER" id="PTHR44051">
    <property type="entry name" value="GLUTATHIONE S-TRANSFERASE-RELATED"/>
    <property type="match status" value="1"/>
</dbReference>
<evidence type="ECO:0000313" key="4">
    <source>
        <dbReference type="Proteomes" id="UP000001695"/>
    </source>
</evidence>
<name>B2IDL5_BEII9</name>
<reference evidence="4" key="1">
    <citation type="submission" date="2008-03" db="EMBL/GenBank/DDBJ databases">
        <title>Complete sequence of chromosome of Beijerinckia indica subsp. indica ATCC 9039.</title>
        <authorList>
            <consortium name="US DOE Joint Genome Institute"/>
            <person name="Copeland A."/>
            <person name="Lucas S."/>
            <person name="Lapidus A."/>
            <person name="Glavina del Rio T."/>
            <person name="Dalin E."/>
            <person name="Tice H."/>
            <person name="Bruce D."/>
            <person name="Goodwin L."/>
            <person name="Pitluck S."/>
            <person name="LaButti K."/>
            <person name="Schmutz J."/>
            <person name="Larimer F."/>
            <person name="Land M."/>
            <person name="Hauser L."/>
            <person name="Kyrpides N."/>
            <person name="Mikhailova N."/>
            <person name="Dunfield P.F."/>
            <person name="Dedysh S.N."/>
            <person name="Liesack W."/>
            <person name="Saw J.H."/>
            <person name="Alam M."/>
            <person name="Chen Y."/>
            <person name="Murrell J.C."/>
            <person name="Richardson P."/>
        </authorList>
    </citation>
    <scope>NUCLEOTIDE SEQUENCE [LARGE SCALE GENOMIC DNA]</scope>
    <source>
        <strain evidence="4">ATCC 9039 / DSM 1715 / NCIMB 8712</strain>
    </source>
</reference>
<dbReference type="SUPFAM" id="SSF52833">
    <property type="entry name" value="Thioredoxin-like"/>
    <property type="match status" value="1"/>
</dbReference>
<dbReference type="InterPro" id="IPR004046">
    <property type="entry name" value="GST_C"/>
</dbReference>
<dbReference type="Proteomes" id="UP000001695">
    <property type="component" value="Chromosome"/>
</dbReference>
<organism evidence="3 4">
    <name type="scientific">Beijerinckia indica subsp. indica (strain ATCC 9039 / DSM 1715 / NCIMB 8712)</name>
    <dbReference type="NCBI Taxonomy" id="395963"/>
    <lineage>
        <taxon>Bacteria</taxon>
        <taxon>Pseudomonadati</taxon>
        <taxon>Pseudomonadota</taxon>
        <taxon>Alphaproteobacteria</taxon>
        <taxon>Hyphomicrobiales</taxon>
        <taxon>Beijerinckiaceae</taxon>
        <taxon>Beijerinckia</taxon>
    </lineage>
</organism>
<dbReference type="InterPro" id="IPR040079">
    <property type="entry name" value="Glutathione_S-Trfase"/>
</dbReference>
<evidence type="ECO:0000259" key="1">
    <source>
        <dbReference type="PROSITE" id="PS50404"/>
    </source>
</evidence>
<dbReference type="eggNOG" id="COG0625">
    <property type="taxonomic scope" value="Bacteria"/>
</dbReference>
<gene>
    <name evidence="3" type="ordered locus">Bind_1824</name>
</gene>
<dbReference type="Pfam" id="PF13409">
    <property type="entry name" value="GST_N_2"/>
    <property type="match status" value="1"/>
</dbReference>
<accession>B2IDL5</accession>
<dbReference type="InterPro" id="IPR010987">
    <property type="entry name" value="Glutathione-S-Trfase_C-like"/>
</dbReference>
<dbReference type="Gene3D" id="1.20.1050.10">
    <property type="match status" value="1"/>
</dbReference>
<dbReference type="PROSITE" id="PS50404">
    <property type="entry name" value="GST_NTER"/>
    <property type="match status" value="1"/>
</dbReference>
<feature type="domain" description="GST C-terminal" evidence="2">
    <location>
        <begin position="92"/>
        <end position="207"/>
    </location>
</feature>